<comment type="pathway">
    <text evidence="6">Cofactor metabolism; pyridoxal 5'-phosphate salvage; pyridoxal 5'-phosphate from pyridoxamine 5'-phosphate: step 1/1.</text>
</comment>
<dbReference type="GO" id="GO:0008615">
    <property type="term" value="P:pyridoxine biosynthetic process"/>
    <property type="evidence" value="ECO:0007669"/>
    <property type="project" value="UniProtKB-UniRule"/>
</dbReference>
<keyword evidence="4 6" id="KW-0560">Oxidoreductase</keyword>
<feature type="binding site" evidence="6">
    <location>
        <begin position="182"/>
        <end position="184"/>
    </location>
    <ligand>
        <name>substrate</name>
    </ligand>
</feature>
<evidence type="ECO:0000256" key="5">
    <source>
        <dbReference type="ARBA" id="ARBA00023096"/>
    </source>
</evidence>
<dbReference type="NCBIfam" id="NF004231">
    <property type="entry name" value="PRK05679.1"/>
    <property type="match status" value="1"/>
</dbReference>
<protein>
    <recommendedName>
        <fullName evidence="6">Pyridoxine/pyridoxamine 5'-phosphate oxidase</fullName>
        <ecNumber evidence="6">1.4.3.5</ecNumber>
    </recommendedName>
    <alternativeName>
        <fullName evidence="6">PNP/PMP oxidase</fullName>
        <shortName evidence="6">PNPOx</shortName>
    </alternativeName>
    <alternativeName>
        <fullName evidence="6">Pyridoxal 5'-phosphate synthase</fullName>
    </alternativeName>
</protein>
<dbReference type="Pfam" id="PF10590">
    <property type="entry name" value="PNP_phzG_C"/>
    <property type="match status" value="1"/>
</dbReference>
<evidence type="ECO:0000256" key="4">
    <source>
        <dbReference type="ARBA" id="ARBA00023002"/>
    </source>
</evidence>
<evidence type="ECO:0000259" key="8">
    <source>
        <dbReference type="Pfam" id="PF01243"/>
    </source>
</evidence>
<feature type="binding site" evidence="6">
    <location>
        <position position="123"/>
    </location>
    <ligand>
        <name>substrate</name>
    </ligand>
</feature>
<feature type="binding site" evidence="6 7">
    <location>
        <position position="176"/>
    </location>
    <ligand>
        <name>FMN</name>
        <dbReference type="ChEBI" id="CHEBI:58210"/>
    </ligand>
</feature>
<feature type="binding site" evidence="6">
    <location>
        <position position="54"/>
    </location>
    <ligand>
        <name>substrate</name>
    </ligand>
</feature>
<evidence type="ECO:0000259" key="9">
    <source>
        <dbReference type="Pfam" id="PF10590"/>
    </source>
</evidence>
<dbReference type="Pfam" id="PF01243">
    <property type="entry name" value="PNPOx_N"/>
    <property type="match status" value="1"/>
</dbReference>
<accession>A0A7H9BY50</accession>
<feature type="binding site" evidence="6">
    <location>
        <position position="119"/>
    </location>
    <ligand>
        <name>substrate</name>
    </ligand>
</feature>
<keyword evidence="2 6" id="KW-0285">Flavoprotein</keyword>
<dbReference type="PIRSF" id="PIRSF000190">
    <property type="entry name" value="Pyd_amn-ph_oxd"/>
    <property type="match status" value="1"/>
</dbReference>
<dbReference type="InterPro" id="IPR019576">
    <property type="entry name" value="Pyridoxamine_oxidase_dimer_C"/>
</dbReference>
<dbReference type="InterPro" id="IPR011576">
    <property type="entry name" value="Pyridox_Oxase_N"/>
</dbReference>
<evidence type="ECO:0000256" key="1">
    <source>
        <dbReference type="ARBA" id="ARBA00007301"/>
    </source>
</evidence>
<dbReference type="InterPro" id="IPR019740">
    <property type="entry name" value="Pyridox_Oxase_CS"/>
</dbReference>
<reference evidence="10 11" key="1">
    <citation type="submission" date="2020-07" db="EMBL/GenBank/DDBJ databases">
        <title>The complete genome of Paracoccus pantotrophus ACCC 10489.</title>
        <authorList>
            <person name="Si Y."/>
        </authorList>
    </citation>
    <scope>NUCLEOTIDE SEQUENCE [LARGE SCALE GENOMIC DNA]</scope>
    <source>
        <strain evidence="10 11">ACCC10489</strain>
    </source>
</reference>
<feature type="binding site" evidence="6">
    <location>
        <position position="115"/>
    </location>
    <ligand>
        <name>substrate</name>
    </ligand>
</feature>
<dbReference type="PANTHER" id="PTHR10851:SF0">
    <property type="entry name" value="PYRIDOXINE-5'-PHOSPHATE OXIDASE"/>
    <property type="match status" value="1"/>
</dbReference>
<dbReference type="HAMAP" id="MF_01629">
    <property type="entry name" value="PdxH"/>
    <property type="match status" value="1"/>
</dbReference>
<evidence type="ECO:0000313" key="11">
    <source>
        <dbReference type="Proteomes" id="UP000509322"/>
    </source>
</evidence>
<evidence type="ECO:0000256" key="3">
    <source>
        <dbReference type="ARBA" id="ARBA00022643"/>
    </source>
</evidence>
<feature type="domain" description="Pyridoxamine 5'-phosphate oxidase N-terminal" evidence="8">
    <location>
        <begin position="23"/>
        <end position="147"/>
    </location>
</feature>
<dbReference type="EMBL" id="CP058690">
    <property type="protein sequence ID" value="QLH14751.1"/>
    <property type="molecule type" value="Genomic_DNA"/>
</dbReference>
<evidence type="ECO:0000256" key="2">
    <source>
        <dbReference type="ARBA" id="ARBA00022630"/>
    </source>
</evidence>
<dbReference type="EC" id="1.4.3.5" evidence="6"/>
<feature type="binding site" evidence="6 7">
    <location>
        <begin position="49"/>
        <end position="54"/>
    </location>
    <ligand>
        <name>FMN</name>
        <dbReference type="ChEBI" id="CHEBI:58210"/>
    </ligand>
</feature>
<comment type="pathway">
    <text evidence="6">Cofactor metabolism; pyridoxal 5'-phosphate salvage; pyridoxal 5'-phosphate from pyridoxine 5'-phosphate: step 1/1.</text>
</comment>
<dbReference type="InterPro" id="IPR012349">
    <property type="entry name" value="Split_barrel_FMN-bd"/>
</dbReference>
<dbReference type="UniPathway" id="UPA01068">
    <property type="reaction ID" value="UER00304"/>
</dbReference>
<feature type="binding site" evidence="6 7">
    <location>
        <position position="97"/>
    </location>
    <ligand>
        <name>FMN</name>
        <dbReference type="ChEBI" id="CHEBI:58210"/>
    </ligand>
</feature>
<feature type="binding site" evidence="6 7">
    <location>
        <position position="75"/>
    </location>
    <ligand>
        <name>FMN</name>
        <dbReference type="ChEBI" id="CHEBI:58210"/>
    </ligand>
</feature>
<organism evidence="10 11">
    <name type="scientific">Paracoccus pantotrophus</name>
    <name type="common">Thiosphaera pantotropha</name>
    <dbReference type="NCBI Taxonomy" id="82367"/>
    <lineage>
        <taxon>Bacteria</taxon>
        <taxon>Pseudomonadati</taxon>
        <taxon>Pseudomonadota</taxon>
        <taxon>Alphaproteobacteria</taxon>
        <taxon>Rhodobacterales</taxon>
        <taxon>Paracoccaceae</taxon>
        <taxon>Paracoccus</taxon>
    </lineage>
</organism>
<name>A0A7H9BY50_PARPN</name>
<dbReference type="AlphaFoldDB" id="A0A7H9BY50"/>
<comment type="caution">
    <text evidence="6">Lacks conserved residue(s) required for the propagation of feature annotation.</text>
</comment>
<evidence type="ECO:0000256" key="7">
    <source>
        <dbReference type="PIRSR" id="PIRSR000190-2"/>
    </source>
</evidence>
<comment type="similarity">
    <text evidence="1 6">Belongs to the pyridoxamine 5'-phosphate oxidase family.</text>
</comment>
<dbReference type="RefSeq" id="WP_024844982.1">
    <property type="nucleotide sequence ID" value="NZ_CP038203.1"/>
</dbReference>
<feature type="binding site" evidence="6 7">
    <location>
        <begin position="68"/>
        <end position="69"/>
    </location>
    <ligand>
        <name>FMN</name>
        <dbReference type="ChEBI" id="CHEBI:58210"/>
    </ligand>
</feature>
<feature type="binding site" evidence="6 7">
    <location>
        <position position="186"/>
    </location>
    <ligand>
        <name>FMN</name>
        <dbReference type="ChEBI" id="CHEBI:58210"/>
    </ligand>
</feature>
<dbReference type="InterPro" id="IPR000659">
    <property type="entry name" value="Pyridox_Oxase"/>
</dbReference>
<keyword evidence="3 6" id="KW-0288">FMN</keyword>
<comment type="catalytic activity">
    <reaction evidence="6">
        <text>pyridoxine 5'-phosphate + O2 = pyridoxal 5'-phosphate + H2O2</text>
        <dbReference type="Rhea" id="RHEA:15149"/>
        <dbReference type="ChEBI" id="CHEBI:15379"/>
        <dbReference type="ChEBI" id="CHEBI:16240"/>
        <dbReference type="ChEBI" id="CHEBI:58589"/>
        <dbReference type="ChEBI" id="CHEBI:597326"/>
        <dbReference type="EC" id="1.4.3.5"/>
    </reaction>
</comment>
<gene>
    <name evidence="6 10" type="primary">pdxH</name>
    <name evidence="10" type="ORF">HYQ43_10635</name>
</gene>
<dbReference type="PANTHER" id="PTHR10851">
    <property type="entry name" value="PYRIDOXINE-5-PHOSPHATE OXIDASE"/>
    <property type="match status" value="1"/>
</dbReference>
<feature type="domain" description="Pyridoxine 5'-phosphate oxidase dimerisation C-terminal" evidence="9">
    <location>
        <begin position="163"/>
        <end position="220"/>
    </location>
</feature>
<comment type="function">
    <text evidence="6">Catalyzes the oxidation of either pyridoxine 5'-phosphate (PNP) or pyridoxamine 5'-phosphate (PMP) into pyridoxal 5'-phosphate (PLP).</text>
</comment>
<evidence type="ECO:0000256" key="6">
    <source>
        <dbReference type="HAMAP-Rule" id="MF_01629"/>
    </source>
</evidence>
<dbReference type="PROSITE" id="PS01064">
    <property type="entry name" value="PYRIDOX_OXIDASE"/>
    <property type="match status" value="1"/>
</dbReference>
<comment type="catalytic activity">
    <reaction evidence="6">
        <text>pyridoxamine 5'-phosphate + O2 + H2O = pyridoxal 5'-phosphate + H2O2 + NH4(+)</text>
        <dbReference type="Rhea" id="RHEA:15817"/>
        <dbReference type="ChEBI" id="CHEBI:15377"/>
        <dbReference type="ChEBI" id="CHEBI:15379"/>
        <dbReference type="ChEBI" id="CHEBI:16240"/>
        <dbReference type="ChEBI" id="CHEBI:28938"/>
        <dbReference type="ChEBI" id="CHEBI:58451"/>
        <dbReference type="ChEBI" id="CHEBI:597326"/>
        <dbReference type="EC" id="1.4.3.5"/>
    </reaction>
</comment>
<comment type="subunit">
    <text evidence="6">Homodimer.</text>
</comment>
<sequence length="220" mass="24365">MSDRSGIFAGDDPFAIARSWLAEAERTEPNDPSAMALATVDAAGMPDVRMVLLKGIEGAGAEGSFVFYTNYESAKGSQIEATGVAAFVMHWKSLRRQLRVRGHVTRVESDLADAYYASRPLQSRIGAWASRQSRPLASRGALMGDVARLGINLGLNPPRPPHWGGYRIRPVQIEFWADGAFRLHDRFRWTKRGFSDESGDGQDNSQEIIQSLWQVCRLSP</sequence>
<feature type="binding site" evidence="6 7">
    <location>
        <begin position="132"/>
        <end position="133"/>
    </location>
    <ligand>
        <name>FMN</name>
        <dbReference type="ChEBI" id="CHEBI:58210"/>
    </ligand>
</feature>
<keyword evidence="5 6" id="KW-0664">Pyridoxine biosynthesis</keyword>
<dbReference type="NCBIfam" id="TIGR00558">
    <property type="entry name" value="pdxH"/>
    <property type="match status" value="1"/>
</dbReference>
<dbReference type="Proteomes" id="UP000509322">
    <property type="component" value="Chromosome 2"/>
</dbReference>
<dbReference type="GO" id="GO:0010181">
    <property type="term" value="F:FMN binding"/>
    <property type="evidence" value="ECO:0007669"/>
    <property type="project" value="UniProtKB-UniRule"/>
</dbReference>
<evidence type="ECO:0000313" key="10">
    <source>
        <dbReference type="EMBL" id="QLH14751.1"/>
    </source>
</evidence>
<dbReference type="GO" id="GO:0004733">
    <property type="term" value="F:pyridoxamine phosphate oxidase activity"/>
    <property type="evidence" value="ECO:0007669"/>
    <property type="project" value="UniProtKB-UniRule"/>
</dbReference>
<proteinExistence type="inferred from homology"/>
<dbReference type="Gene3D" id="2.30.110.10">
    <property type="entry name" value="Electron Transport, Fmn-binding Protein, Chain A"/>
    <property type="match status" value="1"/>
</dbReference>
<dbReference type="SUPFAM" id="SSF50475">
    <property type="entry name" value="FMN-binding split barrel"/>
    <property type="match status" value="1"/>
</dbReference>
<comment type="cofactor">
    <cofactor evidence="6 7">
        <name>FMN</name>
        <dbReference type="ChEBI" id="CHEBI:58210"/>
    </cofactor>
    <text evidence="6 7">Binds 1 FMN per subunit.</text>
</comment>